<keyword evidence="4" id="KW-1185">Reference proteome</keyword>
<feature type="region of interest" description="Disordered" evidence="1">
    <location>
        <begin position="61"/>
        <end position="91"/>
    </location>
</feature>
<dbReference type="OrthoDB" id="4265091at2"/>
<name>A0A117PXJ9_9ACTN</name>
<dbReference type="STRING" id="67285.AQI88_06260"/>
<evidence type="ECO:0000256" key="1">
    <source>
        <dbReference type="SAM" id="MobiDB-lite"/>
    </source>
</evidence>
<feature type="chain" id="PRO_5007153729" description="Chaplin domain-containing protein" evidence="2">
    <location>
        <begin position="24"/>
        <end position="91"/>
    </location>
</feature>
<sequence length="91" mass="9254">MKKISALAALTMAGLALATPAHADNGRDPLGHFRVAGANFTGATLCKGAFALVPVAAPWTGNSMNDACDNRPHTHNAPSGSEQPGSVSDEQ</sequence>
<evidence type="ECO:0000256" key="2">
    <source>
        <dbReference type="SAM" id="SignalP"/>
    </source>
</evidence>
<gene>
    <name evidence="3" type="ORF">AQI88_06260</name>
</gene>
<evidence type="ECO:0008006" key="5">
    <source>
        <dbReference type="Google" id="ProtNLM"/>
    </source>
</evidence>
<proteinExistence type="predicted"/>
<keyword evidence="2" id="KW-0732">Signal</keyword>
<feature type="signal peptide" evidence="2">
    <location>
        <begin position="1"/>
        <end position="23"/>
    </location>
</feature>
<dbReference type="RefSeq" id="WP_066993113.1">
    <property type="nucleotide sequence ID" value="NZ_BNDU01000006.1"/>
</dbReference>
<evidence type="ECO:0000313" key="4">
    <source>
        <dbReference type="Proteomes" id="UP000054241"/>
    </source>
</evidence>
<accession>A0A117PXJ9</accession>
<organism evidence="3 4">
    <name type="scientific">Streptomyces cellostaticus</name>
    <dbReference type="NCBI Taxonomy" id="67285"/>
    <lineage>
        <taxon>Bacteria</taxon>
        <taxon>Bacillati</taxon>
        <taxon>Actinomycetota</taxon>
        <taxon>Actinomycetes</taxon>
        <taxon>Kitasatosporales</taxon>
        <taxon>Streptomycetaceae</taxon>
        <taxon>Streptomyces</taxon>
    </lineage>
</organism>
<protein>
    <recommendedName>
        <fullName evidence="5">Chaplin domain-containing protein</fullName>
    </recommendedName>
</protein>
<feature type="compositionally biased region" description="Polar residues" evidence="1">
    <location>
        <begin position="76"/>
        <end position="91"/>
    </location>
</feature>
<reference evidence="3 4" key="1">
    <citation type="submission" date="2015-10" db="EMBL/GenBank/DDBJ databases">
        <title>Draft genome sequence of Streptomyces cellostaticus DSM 40189, type strain for the species Streptomyces cellostaticus.</title>
        <authorList>
            <person name="Ruckert C."/>
            <person name="Winkler A."/>
            <person name="Kalinowski J."/>
            <person name="Kampfer P."/>
            <person name="Glaeser S."/>
        </authorList>
    </citation>
    <scope>NUCLEOTIDE SEQUENCE [LARGE SCALE GENOMIC DNA]</scope>
    <source>
        <strain evidence="3 4">DSM 40189</strain>
    </source>
</reference>
<dbReference type="Proteomes" id="UP000054241">
    <property type="component" value="Unassembled WGS sequence"/>
</dbReference>
<dbReference type="AlphaFoldDB" id="A0A117PXJ9"/>
<evidence type="ECO:0000313" key="3">
    <source>
        <dbReference type="EMBL" id="KUM97535.1"/>
    </source>
</evidence>
<dbReference type="EMBL" id="LMWL01000009">
    <property type="protein sequence ID" value="KUM97535.1"/>
    <property type="molecule type" value="Genomic_DNA"/>
</dbReference>
<comment type="caution">
    <text evidence="3">The sequence shown here is derived from an EMBL/GenBank/DDBJ whole genome shotgun (WGS) entry which is preliminary data.</text>
</comment>